<evidence type="ECO:0000313" key="3">
    <source>
        <dbReference type="Proteomes" id="UP001187531"/>
    </source>
</evidence>
<dbReference type="AlphaFoldDB" id="A0AA88HLE7"/>
<dbReference type="EMBL" id="JAVRJZ010000019">
    <property type="protein sequence ID" value="KAK2707851.1"/>
    <property type="molecule type" value="Genomic_DNA"/>
</dbReference>
<reference evidence="2" key="1">
    <citation type="submission" date="2023-07" db="EMBL/GenBank/DDBJ databases">
        <title>Chromosome-level genome assembly of Artemia franciscana.</title>
        <authorList>
            <person name="Jo E."/>
        </authorList>
    </citation>
    <scope>NUCLEOTIDE SEQUENCE</scope>
    <source>
        <tissue evidence="2">Whole body</tissue>
    </source>
</reference>
<name>A0AA88HLE7_ARTSF</name>
<dbReference type="Proteomes" id="UP001187531">
    <property type="component" value="Unassembled WGS sequence"/>
</dbReference>
<dbReference type="Pfam" id="PF13383">
    <property type="entry name" value="Methyltransf_22"/>
    <property type="match status" value="1"/>
</dbReference>
<feature type="domain" description="Methyltransferase" evidence="1">
    <location>
        <begin position="52"/>
        <end position="223"/>
    </location>
</feature>
<dbReference type="PANTHER" id="PTHR32026">
    <property type="entry name" value="METHYLTRANSFERASE-LIKE PROTEIN 24"/>
    <property type="match status" value="1"/>
</dbReference>
<gene>
    <name evidence="2" type="ORF">QYM36_015506</name>
</gene>
<accession>A0AA88HLE7</accession>
<comment type="caution">
    <text evidence="2">The sequence shown here is derived from an EMBL/GenBank/DDBJ whole genome shotgun (WGS) entry which is preliminary data.</text>
</comment>
<dbReference type="InterPro" id="IPR025714">
    <property type="entry name" value="Methyltranfer_dom"/>
</dbReference>
<organism evidence="2 3">
    <name type="scientific">Artemia franciscana</name>
    <name type="common">Brine shrimp</name>
    <name type="synonym">Artemia sanfranciscana</name>
    <dbReference type="NCBI Taxonomy" id="6661"/>
    <lineage>
        <taxon>Eukaryota</taxon>
        <taxon>Metazoa</taxon>
        <taxon>Ecdysozoa</taxon>
        <taxon>Arthropoda</taxon>
        <taxon>Crustacea</taxon>
        <taxon>Branchiopoda</taxon>
        <taxon>Anostraca</taxon>
        <taxon>Artemiidae</taxon>
        <taxon>Artemia</taxon>
    </lineage>
</organism>
<dbReference type="PANTHER" id="PTHR32026:SF10">
    <property type="entry name" value="METHYLTRANSFERASE-LIKE PROTEIN 24-RELATED"/>
    <property type="match status" value="1"/>
</dbReference>
<keyword evidence="3" id="KW-1185">Reference proteome</keyword>
<proteinExistence type="predicted"/>
<sequence>MLSGGLSDSAKPLDIARWHAWNNFGACRNLKFFGGRFWKEWLFPDGKRRDYMDGHKAVCLDEHIRPVSGNCLVYSFGVKDNWSFEDALIEYGCEVYGFDPTIEEPEQTGERRFIFHKIGLQAKDKVNTKGWHMKSLRSIMTLLGHGNRIIDVIKMDIEQSEYEAAPNMIDSGVTAQIKQIALETHNFLMSRQDSQNYRFKYQQIYKLEKHGFIRFSSQAGMGSDRLNEIANISDFFIYEMAWYNPKFYFV</sequence>
<evidence type="ECO:0000313" key="2">
    <source>
        <dbReference type="EMBL" id="KAK2707851.1"/>
    </source>
</evidence>
<protein>
    <recommendedName>
        <fullName evidence="1">Methyltransferase domain-containing protein</fullName>
    </recommendedName>
</protein>
<dbReference type="InterPro" id="IPR026913">
    <property type="entry name" value="METTL24"/>
</dbReference>
<evidence type="ECO:0000259" key="1">
    <source>
        <dbReference type="Pfam" id="PF13383"/>
    </source>
</evidence>